<keyword evidence="3" id="KW-1185">Reference proteome</keyword>
<dbReference type="EMBL" id="CADEBC010000520">
    <property type="protein sequence ID" value="CAB3244030.1"/>
    <property type="molecule type" value="Genomic_DNA"/>
</dbReference>
<gene>
    <name evidence="2" type="ORF">APLA_LOCUS9716</name>
</gene>
<organism evidence="2 3">
    <name type="scientific">Arctia plantaginis</name>
    <name type="common">Wood tiger moth</name>
    <name type="synonym">Phalaena plantaginis</name>
    <dbReference type="NCBI Taxonomy" id="874455"/>
    <lineage>
        <taxon>Eukaryota</taxon>
        <taxon>Metazoa</taxon>
        <taxon>Ecdysozoa</taxon>
        <taxon>Arthropoda</taxon>
        <taxon>Hexapoda</taxon>
        <taxon>Insecta</taxon>
        <taxon>Pterygota</taxon>
        <taxon>Neoptera</taxon>
        <taxon>Endopterygota</taxon>
        <taxon>Lepidoptera</taxon>
        <taxon>Glossata</taxon>
        <taxon>Ditrysia</taxon>
        <taxon>Noctuoidea</taxon>
        <taxon>Erebidae</taxon>
        <taxon>Arctiinae</taxon>
        <taxon>Arctia</taxon>
    </lineage>
</organism>
<proteinExistence type="predicted"/>
<evidence type="ECO:0000313" key="3">
    <source>
        <dbReference type="Proteomes" id="UP000494106"/>
    </source>
</evidence>
<feature type="transmembrane region" description="Helical" evidence="1">
    <location>
        <begin position="20"/>
        <end position="38"/>
    </location>
</feature>
<accession>A0A8S1AC36</accession>
<protein>
    <submittedName>
        <fullName evidence="2">Uncharacterized protein</fullName>
    </submittedName>
</protein>
<keyword evidence="1" id="KW-1133">Transmembrane helix</keyword>
<dbReference type="Proteomes" id="UP000494106">
    <property type="component" value="Unassembled WGS sequence"/>
</dbReference>
<keyword evidence="1" id="KW-0472">Membrane</keyword>
<keyword evidence="1" id="KW-0812">Transmembrane</keyword>
<name>A0A8S1AC36_ARCPL</name>
<comment type="caution">
    <text evidence="2">The sequence shown here is derived from an EMBL/GenBank/DDBJ whole genome shotgun (WGS) entry which is preliminary data.</text>
</comment>
<dbReference type="AlphaFoldDB" id="A0A8S1AC36"/>
<sequence>MTFSIFSSVAIVGEGPGLGLLIVGPLALNLAIYAWITFNDGSSDIRWIRYTDKPRRQKLDALQFTGP</sequence>
<reference evidence="2 3" key="1">
    <citation type="submission" date="2020-04" db="EMBL/GenBank/DDBJ databases">
        <authorList>
            <person name="Wallbank WR R."/>
            <person name="Pardo Diaz C."/>
            <person name="Kozak K."/>
            <person name="Martin S."/>
            <person name="Jiggins C."/>
            <person name="Moest M."/>
            <person name="Warren A I."/>
            <person name="Byers J.R.P. K."/>
            <person name="Montejo-Kovacevich G."/>
            <person name="Yen C E."/>
        </authorList>
    </citation>
    <scope>NUCLEOTIDE SEQUENCE [LARGE SCALE GENOMIC DNA]</scope>
</reference>
<evidence type="ECO:0000313" key="2">
    <source>
        <dbReference type="EMBL" id="CAB3244030.1"/>
    </source>
</evidence>
<evidence type="ECO:0000256" key="1">
    <source>
        <dbReference type="SAM" id="Phobius"/>
    </source>
</evidence>